<keyword evidence="4" id="KW-1185">Reference proteome</keyword>
<proteinExistence type="predicted"/>
<dbReference type="InterPro" id="IPR039537">
    <property type="entry name" value="Retrotran_Ty1/copia-like"/>
</dbReference>
<reference evidence="3" key="2">
    <citation type="submission" date="2022-01" db="EMBL/GenBank/DDBJ databases">
        <authorList>
            <person name="Yamashiro T."/>
            <person name="Shiraishi A."/>
            <person name="Satake H."/>
            <person name="Nakayama K."/>
        </authorList>
    </citation>
    <scope>NUCLEOTIDE SEQUENCE</scope>
</reference>
<dbReference type="SUPFAM" id="SSF53098">
    <property type="entry name" value="Ribonuclease H-like"/>
    <property type="match status" value="1"/>
</dbReference>
<dbReference type="EMBL" id="BQNB010015683">
    <property type="protein sequence ID" value="GJT42885.1"/>
    <property type="molecule type" value="Genomic_DNA"/>
</dbReference>
<evidence type="ECO:0000313" key="3">
    <source>
        <dbReference type="EMBL" id="GJT42885.1"/>
    </source>
</evidence>
<gene>
    <name evidence="3" type="ORF">Tco_0951600</name>
</gene>
<comment type="caution">
    <text evidence="3">The sequence shown here is derived from an EMBL/GenBank/DDBJ whole genome shotgun (WGS) entry which is preliminary data.</text>
</comment>
<dbReference type="PANTHER" id="PTHR42648:SF32">
    <property type="entry name" value="RIBONUCLEASE H-LIKE DOMAIN, GAG-PRE-INTEGRASE DOMAIN PROTEIN-RELATED"/>
    <property type="match status" value="1"/>
</dbReference>
<dbReference type="PROSITE" id="PS50994">
    <property type="entry name" value="INTEGRASE"/>
    <property type="match status" value="1"/>
</dbReference>
<dbReference type="Gene3D" id="3.30.420.10">
    <property type="entry name" value="Ribonuclease H-like superfamily/Ribonuclease H"/>
    <property type="match status" value="1"/>
</dbReference>
<sequence>MTPAGKSQNEVNEIEWKRLAQPATVTEDDEMSKEKEIDKLMALISLSGTGYDNQRAVNVVGARENVGTQVVQKFGIQCYNCKEYGHVSKEYQVDWKDDTDDESDDQELEAHYMYMAHIQEVTPDPVDNSGPIFDDEPMHKELCAHQETISIMSQAKEAQIKLYKTREDKELDKVIALENKVKSIAKPEVQKVKRAHLVLYDIGCYNDNLALMLAPESDETIRLDKESRSKLSDLIRPFDYDQLNNLYDLFVPQREKSPEQHYFPRTSKMSHTSSNNEFSKESFRKQTTLLEKRMDESISWDQKGLHAQVTTVRTDKGTEFFNKTLHAYFAKEGIRHETSTARTPEQNGVVERRKRTLVEAARTMLSATKVPLFFWAEAIATACFTQNHSSVRIEKTKRSKNDQKPTRNDKERKRQEQDHPTAVRFDDDTGRISIRHLRNYLKSSSDVWQISQ</sequence>
<feature type="compositionally biased region" description="Polar residues" evidence="1">
    <location>
        <begin position="267"/>
        <end position="277"/>
    </location>
</feature>
<organism evidence="3 4">
    <name type="scientific">Tanacetum coccineum</name>
    <dbReference type="NCBI Taxonomy" id="301880"/>
    <lineage>
        <taxon>Eukaryota</taxon>
        <taxon>Viridiplantae</taxon>
        <taxon>Streptophyta</taxon>
        <taxon>Embryophyta</taxon>
        <taxon>Tracheophyta</taxon>
        <taxon>Spermatophyta</taxon>
        <taxon>Magnoliopsida</taxon>
        <taxon>eudicotyledons</taxon>
        <taxon>Gunneridae</taxon>
        <taxon>Pentapetalae</taxon>
        <taxon>asterids</taxon>
        <taxon>campanulids</taxon>
        <taxon>Asterales</taxon>
        <taxon>Asteraceae</taxon>
        <taxon>Asteroideae</taxon>
        <taxon>Anthemideae</taxon>
        <taxon>Anthemidinae</taxon>
        <taxon>Tanacetum</taxon>
    </lineage>
</organism>
<evidence type="ECO:0000256" key="1">
    <source>
        <dbReference type="SAM" id="MobiDB-lite"/>
    </source>
</evidence>
<dbReference type="InterPro" id="IPR001584">
    <property type="entry name" value="Integrase_cat-core"/>
</dbReference>
<accession>A0ABQ5DUL8</accession>
<dbReference type="InterPro" id="IPR036397">
    <property type="entry name" value="RNaseH_sf"/>
</dbReference>
<evidence type="ECO:0000259" key="2">
    <source>
        <dbReference type="PROSITE" id="PS50994"/>
    </source>
</evidence>
<feature type="region of interest" description="Disordered" evidence="1">
    <location>
        <begin position="259"/>
        <end position="281"/>
    </location>
</feature>
<reference evidence="3" key="1">
    <citation type="journal article" date="2022" name="Int. J. Mol. Sci.">
        <title>Draft Genome of Tanacetum Coccineum: Genomic Comparison of Closely Related Tanacetum-Family Plants.</title>
        <authorList>
            <person name="Yamashiro T."/>
            <person name="Shiraishi A."/>
            <person name="Nakayama K."/>
            <person name="Satake H."/>
        </authorList>
    </citation>
    <scope>NUCLEOTIDE SEQUENCE</scope>
</reference>
<dbReference type="InterPro" id="IPR012337">
    <property type="entry name" value="RNaseH-like_sf"/>
</dbReference>
<feature type="domain" description="Integrase catalytic" evidence="2">
    <location>
        <begin position="311"/>
        <end position="413"/>
    </location>
</feature>
<protein>
    <submittedName>
        <fullName evidence="3">Retrovirus-related pol polyprotein from transposon TNT 1-94</fullName>
    </submittedName>
</protein>
<evidence type="ECO:0000313" key="4">
    <source>
        <dbReference type="Proteomes" id="UP001151760"/>
    </source>
</evidence>
<dbReference type="Proteomes" id="UP001151760">
    <property type="component" value="Unassembled WGS sequence"/>
</dbReference>
<feature type="region of interest" description="Disordered" evidence="1">
    <location>
        <begin position="393"/>
        <end position="427"/>
    </location>
</feature>
<dbReference type="PANTHER" id="PTHR42648">
    <property type="entry name" value="TRANSPOSASE, PUTATIVE-RELATED"/>
    <property type="match status" value="1"/>
</dbReference>
<name>A0ABQ5DUL8_9ASTR</name>